<dbReference type="InterPro" id="IPR045185">
    <property type="entry name" value="PUB22/23/24-like"/>
</dbReference>
<keyword evidence="3" id="KW-1185">Reference proteome</keyword>
<dbReference type="OrthoDB" id="10064100at2759"/>
<organism evidence="2 3">
    <name type="scientific">Reticulomyxa filosa</name>
    <dbReference type="NCBI Taxonomy" id="46433"/>
    <lineage>
        <taxon>Eukaryota</taxon>
        <taxon>Sar</taxon>
        <taxon>Rhizaria</taxon>
        <taxon>Retaria</taxon>
        <taxon>Foraminifera</taxon>
        <taxon>Monothalamids</taxon>
        <taxon>Reticulomyxidae</taxon>
        <taxon>Reticulomyxa</taxon>
    </lineage>
</organism>
<gene>
    <name evidence="2" type="ORF">RFI_35191</name>
</gene>
<dbReference type="GO" id="GO:0061630">
    <property type="term" value="F:ubiquitin protein ligase activity"/>
    <property type="evidence" value="ECO:0007669"/>
    <property type="project" value="InterPro"/>
</dbReference>
<evidence type="ECO:0000259" key="1">
    <source>
        <dbReference type="PROSITE" id="PS51698"/>
    </source>
</evidence>
<dbReference type="Gene3D" id="1.10.150.50">
    <property type="entry name" value="Transcription Factor, Ets-1"/>
    <property type="match status" value="1"/>
</dbReference>
<dbReference type="InterPro" id="IPR013083">
    <property type="entry name" value="Znf_RING/FYVE/PHD"/>
</dbReference>
<dbReference type="EMBL" id="ASPP01036316">
    <property type="protein sequence ID" value="ETO02245.1"/>
    <property type="molecule type" value="Genomic_DNA"/>
</dbReference>
<comment type="caution">
    <text evidence="2">The sequence shown here is derived from an EMBL/GenBank/DDBJ whole genome shotgun (WGS) entry which is preliminary data.</text>
</comment>
<dbReference type="AlphaFoldDB" id="X6LNE0"/>
<dbReference type="SMART" id="SM00504">
    <property type="entry name" value="Ubox"/>
    <property type="match status" value="1"/>
</dbReference>
<dbReference type="Gene3D" id="3.30.40.10">
    <property type="entry name" value="Zinc/RING finger domain, C3HC4 (zinc finger)"/>
    <property type="match status" value="1"/>
</dbReference>
<sequence length="166" mass="19231">KKEWSEIEMKWSKWNSQEISIFIGHTLECKKSKINQVHEIIKKNKIDGMLLLKLSKADLMSIFDFEMLSQACIIYDSFNEICKRYPINVIDSAKQAVPKEYLCPLSNSIMNDPVIALNGITYDRSSIMNQYQSIPNHSSLLIYGKLSLFPDHGLRQNIQKFLKNSK</sequence>
<evidence type="ECO:0000313" key="2">
    <source>
        <dbReference type="EMBL" id="ETO02245.1"/>
    </source>
</evidence>
<protein>
    <recommendedName>
        <fullName evidence="1">U-box domain-containing protein</fullName>
    </recommendedName>
</protein>
<dbReference type="SUPFAM" id="SSF57850">
    <property type="entry name" value="RING/U-box"/>
    <property type="match status" value="1"/>
</dbReference>
<dbReference type="CDD" id="cd16453">
    <property type="entry name" value="RING-Ubox"/>
    <property type="match status" value="1"/>
</dbReference>
<name>X6LNE0_RETFI</name>
<dbReference type="GO" id="GO:0016567">
    <property type="term" value="P:protein ubiquitination"/>
    <property type="evidence" value="ECO:0007669"/>
    <property type="project" value="InterPro"/>
</dbReference>
<proteinExistence type="predicted"/>
<reference evidence="2 3" key="1">
    <citation type="journal article" date="2013" name="Curr. Biol.">
        <title>The Genome of the Foraminiferan Reticulomyxa filosa.</title>
        <authorList>
            <person name="Glockner G."/>
            <person name="Hulsmann N."/>
            <person name="Schleicher M."/>
            <person name="Noegel A.A."/>
            <person name="Eichinger L."/>
            <person name="Gallinger C."/>
            <person name="Pawlowski J."/>
            <person name="Sierra R."/>
            <person name="Euteneuer U."/>
            <person name="Pillet L."/>
            <person name="Moustafa A."/>
            <person name="Platzer M."/>
            <person name="Groth M."/>
            <person name="Szafranski K."/>
            <person name="Schliwa M."/>
        </authorList>
    </citation>
    <scope>NUCLEOTIDE SEQUENCE [LARGE SCALE GENOMIC DNA]</scope>
</reference>
<dbReference type="PANTHER" id="PTHR22849">
    <property type="entry name" value="WDSAM1 PROTEIN"/>
    <property type="match status" value="1"/>
</dbReference>
<dbReference type="InterPro" id="IPR013761">
    <property type="entry name" value="SAM/pointed_sf"/>
</dbReference>
<dbReference type="Proteomes" id="UP000023152">
    <property type="component" value="Unassembled WGS sequence"/>
</dbReference>
<dbReference type="Pfam" id="PF04564">
    <property type="entry name" value="U-box"/>
    <property type="match status" value="1"/>
</dbReference>
<evidence type="ECO:0000313" key="3">
    <source>
        <dbReference type="Proteomes" id="UP000023152"/>
    </source>
</evidence>
<dbReference type="PANTHER" id="PTHR22849:SF163">
    <property type="entry name" value="U-BOX DOMAIN-CONTAINING PROTEIN"/>
    <property type="match status" value="1"/>
</dbReference>
<feature type="non-terminal residue" evidence="2">
    <location>
        <position position="1"/>
    </location>
</feature>
<dbReference type="PROSITE" id="PS51698">
    <property type="entry name" value="U_BOX"/>
    <property type="match status" value="1"/>
</dbReference>
<feature type="domain" description="U-box" evidence="1">
    <location>
        <begin position="96"/>
        <end position="127"/>
    </location>
</feature>
<accession>X6LNE0</accession>
<dbReference type="InterPro" id="IPR003613">
    <property type="entry name" value="Ubox_domain"/>
</dbReference>